<dbReference type="RefSeq" id="WP_143719959.1">
    <property type="nucleotide sequence ID" value="NZ_VKDB01000004.1"/>
</dbReference>
<evidence type="ECO:0000313" key="7">
    <source>
        <dbReference type="EMBL" id="TSA86722.1"/>
    </source>
</evidence>
<keyword evidence="5" id="KW-0800">Toxin</keyword>
<protein>
    <recommendedName>
        <fullName evidence="5">Ribonuclease VapC</fullName>
        <shortName evidence="5">RNase VapC</shortName>
        <ecNumber evidence="5">3.1.-.-</ecNumber>
    </recommendedName>
    <alternativeName>
        <fullName evidence="5">Toxin VapC</fullName>
    </alternativeName>
</protein>
<dbReference type="InterPro" id="IPR022907">
    <property type="entry name" value="VapC_family"/>
</dbReference>
<evidence type="ECO:0000256" key="2">
    <source>
        <dbReference type="ARBA" id="ARBA00022722"/>
    </source>
</evidence>
<reference evidence="7 8" key="1">
    <citation type="submission" date="2019-07" db="EMBL/GenBank/DDBJ databases">
        <title>Deinococcus detaillus sp. nov., isolated from humus soil in Antarctica.</title>
        <authorList>
            <person name="Zhang K."/>
        </authorList>
    </citation>
    <scope>NUCLEOTIDE SEQUENCE [LARGE SCALE GENOMIC DNA]</scope>
    <source>
        <strain evidence="7 8">H1</strain>
    </source>
</reference>
<dbReference type="AlphaFoldDB" id="A0A553V2S4"/>
<sequence length="139" mass="15212">MSSSQPLEGVLLDANIVLRYLTNEPPEMAGRSRALLERAERGELRLILTPLVLAECVWVLKSFYKLPLVRISGALQQVLELGSVTTQQRPVISAALISMAQHNVDFADAYLAELARAEGLSVASFDQDFSKLSVTLVSI</sequence>
<dbReference type="InterPro" id="IPR029060">
    <property type="entry name" value="PIN-like_dom_sf"/>
</dbReference>
<comment type="cofactor">
    <cofactor evidence="5">
        <name>Mg(2+)</name>
        <dbReference type="ChEBI" id="CHEBI:18420"/>
    </cofactor>
</comment>
<dbReference type="Pfam" id="PF01850">
    <property type="entry name" value="PIN"/>
    <property type="match status" value="1"/>
</dbReference>
<evidence type="ECO:0000313" key="8">
    <source>
        <dbReference type="Proteomes" id="UP000316092"/>
    </source>
</evidence>
<dbReference type="PANTHER" id="PTHR38826:SF5">
    <property type="entry name" value="RIBONUCLEASE VAPC13"/>
    <property type="match status" value="1"/>
</dbReference>
<evidence type="ECO:0000259" key="6">
    <source>
        <dbReference type="SMART" id="SM00670"/>
    </source>
</evidence>
<evidence type="ECO:0000256" key="1">
    <source>
        <dbReference type="ARBA" id="ARBA00022649"/>
    </source>
</evidence>
<dbReference type="PANTHER" id="PTHR38826">
    <property type="entry name" value="RIBONUCLEASE VAPC13"/>
    <property type="match status" value="1"/>
</dbReference>
<name>A0A553V2S4_9DEIO</name>
<feature type="binding site" evidence="5">
    <location>
        <position position="13"/>
    </location>
    <ligand>
        <name>Mg(2+)</name>
        <dbReference type="ChEBI" id="CHEBI:18420"/>
    </ligand>
</feature>
<dbReference type="EC" id="3.1.-.-" evidence="5"/>
<dbReference type="InterPro" id="IPR002716">
    <property type="entry name" value="PIN_dom"/>
</dbReference>
<dbReference type="SMART" id="SM00670">
    <property type="entry name" value="PINc"/>
    <property type="match status" value="1"/>
</dbReference>
<comment type="similarity">
    <text evidence="5">Belongs to the PINc/VapC protein family.</text>
</comment>
<evidence type="ECO:0000256" key="5">
    <source>
        <dbReference type="HAMAP-Rule" id="MF_00265"/>
    </source>
</evidence>
<dbReference type="Proteomes" id="UP000316092">
    <property type="component" value="Unassembled WGS sequence"/>
</dbReference>
<dbReference type="Gene3D" id="3.40.50.1010">
    <property type="entry name" value="5'-nuclease"/>
    <property type="match status" value="1"/>
</dbReference>
<evidence type="ECO:0000256" key="3">
    <source>
        <dbReference type="ARBA" id="ARBA00022723"/>
    </source>
</evidence>
<dbReference type="GO" id="GO:0016787">
    <property type="term" value="F:hydrolase activity"/>
    <property type="evidence" value="ECO:0007669"/>
    <property type="project" value="UniProtKB-KW"/>
</dbReference>
<dbReference type="GO" id="GO:0004540">
    <property type="term" value="F:RNA nuclease activity"/>
    <property type="evidence" value="ECO:0007669"/>
    <property type="project" value="InterPro"/>
</dbReference>
<gene>
    <name evidence="5" type="primary">vapC</name>
    <name evidence="7" type="ORF">FNU79_05875</name>
</gene>
<comment type="function">
    <text evidence="5">Toxic component of a toxin-antitoxin (TA) system. An RNase.</text>
</comment>
<keyword evidence="2 5" id="KW-0540">Nuclease</keyword>
<keyword evidence="1 5" id="KW-1277">Toxin-antitoxin system</keyword>
<evidence type="ECO:0000256" key="4">
    <source>
        <dbReference type="ARBA" id="ARBA00022801"/>
    </source>
</evidence>
<dbReference type="SUPFAM" id="SSF88723">
    <property type="entry name" value="PIN domain-like"/>
    <property type="match status" value="1"/>
</dbReference>
<keyword evidence="3 5" id="KW-0479">Metal-binding</keyword>
<keyword evidence="5" id="KW-0460">Magnesium</keyword>
<dbReference type="GO" id="GO:0000287">
    <property type="term" value="F:magnesium ion binding"/>
    <property type="evidence" value="ECO:0007669"/>
    <property type="project" value="UniProtKB-UniRule"/>
</dbReference>
<dbReference type="HAMAP" id="MF_00265">
    <property type="entry name" value="VapC_Nob1"/>
    <property type="match status" value="1"/>
</dbReference>
<comment type="caution">
    <text evidence="7">The sequence shown here is derived from an EMBL/GenBank/DDBJ whole genome shotgun (WGS) entry which is preliminary data.</text>
</comment>
<organism evidence="7 8">
    <name type="scientific">Deinococcus detaillensis</name>
    <dbReference type="NCBI Taxonomy" id="2592048"/>
    <lineage>
        <taxon>Bacteria</taxon>
        <taxon>Thermotogati</taxon>
        <taxon>Deinococcota</taxon>
        <taxon>Deinococci</taxon>
        <taxon>Deinococcales</taxon>
        <taxon>Deinococcaceae</taxon>
        <taxon>Deinococcus</taxon>
    </lineage>
</organism>
<dbReference type="EMBL" id="VKDB01000004">
    <property type="protein sequence ID" value="TSA86722.1"/>
    <property type="molecule type" value="Genomic_DNA"/>
</dbReference>
<keyword evidence="4 5" id="KW-0378">Hydrolase</keyword>
<accession>A0A553V2S4</accession>
<dbReference type="GO" id="GO:0090729">
    <property type="term" value="F:toxin activity"/>
    <property type="evidence" value="ECO:0007669"/>
    <property type="project" value="UniProtKB-KW"/>
</dbReference>
<keyword evidence="8" id="KW-1185">Reference proteome</keyword>
<feature type="binding site" evidence="5">
    <location>
        <position position="108"/>
    </location>
    <ligand>
        <name>Mg(2+)</name>
        <dbReference type="ChEBI" id="CHEBI:18420"/>
    </ligand>
</feature>
<proteinExistence type="inferred from homology"/>
<dbReference type="OrthoDB" id="69291at2"/>
<feature type="domain" description="PIN" evidence="6">
    <location>
        <begin position="8"/>
        <end position="131"/>
    </location>
</feature>
<dbReference type="InterPro" id="IPR052106">
    <property type="entry name" value="PINc/VapC_TA"/>
</dbReference>